<reference evidence="4" key="1">
    <citation type="journal article" date="2023" name="DNA Res.">
        <title>Chromosome-level genome assembly of Phrynocephalus forsythii using third-generation DNA sequencing and Hi-C analysis.</title>
        <authorList>
            <person name="Qi Y."/>
            <person name="Zhao W."/>
            <person name="Zhao Y."/>
            <person name="Niu C."/>
            <person name="Cao S."/>
            <person name="Zhang Y."/>
        </authorList>
    </citation>
    <scope>NUCLEOTIDE SEQUENCE</scope>
    <source>
        <tissue evidence="4">Muscle</tissue>
    </source>
</reference>
<proteinExistence type="predicted"/>
<keyword evidence="5" id="KW-1185">Reference proteome</keyword>
<dbReference type="Proteomes" id="UP001142489">
    <property type="component" value="Unassembled WGS sequence"/>
</dbReference>
<dbReference type="GO" id="GO:0016491">
    <property type="term" value="F:oxidoreductase activity"/>
    <property type="evidence" value="ECO:0007669"/>
    <property type="project" value="UniProtKB-KW"/>
</dbReference>
<dbReference type="InterPro" id="IPR016160">
    <property type="entry name" value="Ald_DH_CS_CYS"/>
</dbReference>
<keyword evidence="1" id="KW-0560">Oxidoreductase</keyword>
<feature type="coiled-coil region" evidence="2">
    <location>
        <begin position="62"/>
        <end position="153"/>
    </location>
</feature>
<evidence type="ECO:0000256" key="2">
    <source>
        <dbReference type="SAM" id="Coils"/>
    </source>
</evidence>
<gene>
    <name evidence="4" type="ORF">JRQ81_009717</name>
</gene>
<feature type="region of interest" description="Disordered" evidence="3">
    <location>
        <begin position="184"/>
        <end position="228"/>
    </location>
</feature>
<evidence type="ECO:0000256" key="3">
    <source>
        <dbReference type="SAM" id="MobiDB-lite"/>
    </source>
</evidence>
<evidence type="ECO:0000313" key="5">
    <source>
        <dbReference type="Proteomes" id="UP001142489"/>
    </source>
</evidence>
<comment type="caution">
    <text evidence="4">The sequence shown here is derived from an EMBL/GenBank/DDBJ whole genome shotgun (WGS) entry which is preliminary data.</text>
</comment>
<name>A0A9Q0X8N6_9SAUR</name>
<evidence type="ECO:0000256" key="1">
    <source>
        <dbReference type="ARBA" id="ARBA00023002"/>
    </source>
</evidence>
<dbReference type="Gene3D" id="1.10.287.1490">
    <property type="match status" value="1"/>
</dbReference>
<accession>A0A9Q0X8N6</accession>
<sequence length="269" mass="29331">MLRRVSHFSSFRQEHSMSGAECTEDSMKTLQKKLQDDFAQMESVQLKVKALSEDWLETHQRLKAEETKVMELEAQIDSLNVQHERAKAALQEDMARARAQVKEKEDVAEKLRAEVAMLERKVEAACQEAVRSAAELEKGAQEAKLALEATLAELTGQKCMAPERAVGEHTGKVAPCCQEVVDLEESEGGGAESEGKEGLPWLLPKDTPALGQGEALPPQEANPGAFRPAASSEFNNGLLYRLLFSFSALVQQSCGGVSHNLAVGNVSPT</sequence>
<dbReference type="OrthoDB" id="10426621at2759"/>
<dbReference type="EMBL" id="JAPFRF010000020">
    <property type="protein sequence ID" value="KAJ7306372.1"/>
    <property type="molecule type" value="Genomic_DNA"/>
</dbReference>
<evidence type="ECO:0000313" key="4">
    <source>
        <dbReference type="EMBL" id="KAJ7306372.1"/>
    </source>
</evidence>
<organism evidence="4 5">
    <name type="scientific">Phrynocephalus forsythii</name>
    <dbReference type="NCBI Taxonomy" id="171643"/>
    <lineage>
        <taxon>Eukaryota</taxon>
        <taxon>Metazoa</taxon>
        <taxon>Chordata</taxon>
        <taxon>Craniata</taxon>
        <taxon>Vertebrata</taxon>
        <taxon>Euteleostomi</taxon>
        <taxon>Lepidosauria</taxon>
        <taxon>Squamata</taxon>
        <taxon>Bifurcata</taxon>
        <taxon>Unidentata</taxon>
        <taxon>Episquamata</taxon>
        <taxon>Toxicofera</taxon>
        <taxon>Iguania</taxon>
        <taxon>Acrodonta</taxon>
        <taxon>Agamidae</taxon>
        <taxon>Agaminae</taxon>
        <taxon>Phrynocephalus</taxon>
    </lineage>
</organism>
<protein>
    <submittedName>
        <fullName evidence="4">Uncharacterized protein</fullName>
    </submittedName>
</protein>
<feature type="region of interest" description="Disordered" evidence="3">
    <location>
        <begin position="1"/>
        <end position="23"/>
    </location>
</feature>
<dbReference type="PROSITE" id="PS00070">
    <property type="entry name" value="ALDEHYDE_DEHYDR_CYS"/>
    <property type="match status" value="1"/>
</dbReference>
<keyword evidence="2" id="KW-0175">Coiled coil</keyword>
<dbReference type="AlphaFoldDB" id="A0A9Q0X8N6"/>